<accession>A0ABD3N8R7</accession>
<evidence type="ECO:0000256" key="2">
    <source>
        <dbReference type="RuleBase" id="RU003707"/>
    </source>
</evidence>
<dbReference type="PROSITE" id="PS00166">
    <property type="entry name" value="ENOYL_COA_HYDRATASE"/>
    <property type="match status" value="1"/>
</dbReference>
<dbReference type="Proteomes" id="UP001530293">
    <property type="component" value="Unassembled WGS sequence"/>
</dbReference>
<evidence type="ECO:0000256" key="1">
    <source>
        <dbReference type="ARBA" id="ARBA00005254"/>
    </source>
</evidence>
<organism evidence="4 5">
    <name type="scientific">Discostella pseudostelligera</name>
    <dbReference type="NCBI Taxonomy" id="259834"/>
    <lineage>
        <taxon>Eukaryota</taxon>
        <taxon>Sar</taxon>
        <taxon>Stramenopiles</taxon>
        <taxon>Ochrophyta</taxon>
        <taxon>Bacillariophyta</taxon>
        <taxon>Coscinodiscophyceae</taxon>
        <taxon>Thalassiosirophycidae</taxon>
        <taxon>Stephanodiscales</taxon>
        <taxon>Stephanodiscaceae</taxon>
        <taxon>Discostella</taxon>
    </lineage>
</organism>
<dbReference type="PANTHER" id="PTHR11941">
    <property type="entry name" value="ENOYL-COA HYDRATASE-RELATED"/>
    <property type="match status" value="1"/>
</dbReference>
<feature type="region of interest" description="Disordered" evidence="3">
    <location>
        <begin position="42"/>
        <end position="62"/>
    </location>
</feature>
<evidence type="ECO:0000256" key="3">
    <source>
        <dbReference type="SAM" id="MobiDB-lite"/>
    </source>
</evidence>
<dbReference type="AlphaFoldDB" id="A0ABD3N8R7"/>
<name>A0ABD3N8R7_9STRA</name>
<dbReference type="SUPFAM" id="SSF52096">
    <property type="entry name" value="ClpP/crotonase"/>
    <property type="match status" value="1"/>
</dbReference>
<dbReference type="CDD" id="cd06558">
    <property type="entry name" value="crotonase-like"/>
    <property type="match status" value="1"/>
</dbReference>
<dbReference type="InterPro" id="IPR029045">
    <property type="entry name" value="ClpP/crotonase-like_dom_sf"/>
</dbReference>
<comment type="caution">
    <text evidence="4">The sequence shown here is derived from an EMBL/GenBank/DDBJ whole genome shotgun (WGS) entry which is preliminary data.</text>
</comment>
<evidence type="ECO:0000313" key="4">
    <source>
        <dbReference type="EMBL" id="KAL3771743.1"/>
    </source>
</evidence>
<dbReference type="EMBL" id="JALLBG020000021">
    <property type="protein sequence ID" value="KAL3771743.1"/>
    <property type="molecule type" value="Genomic_DNA"/>
</dbReference>
<dbReference type="InterPro" id="IPR018376">
    <property type="entry name" value="Enoyl-CoA_hyd/isom_CS"/>
</dbReference>
<feature type="compositionally biased region" description="Basic and acidic residues" evidence="3">
    <location>
        <begin position="11"/>
        <end position="23"/>
    </location>
</feature>
<dbReference type="PANTHER" id="PTHR11941:SF75">
    <property type="entry name" value="ENOYL-COA HYDRATASE_ISOMERASE FAMILY PROTEIN"/>
    <property type="match status" value="1"/>
</dbReference>
<dbReference type="Pfam" id="PF00378">
    <property type="entry name" value="ECH_1"/>
    <property type="match status" value="1"/>
</dbReference>
<proteinExistence type="inferred from homology"/>
<feature type="region of interest" description="Disordered" evidence="3">
    <location>
        <begin position="1"/>
        <end position="29"/>
    </location>
</feature>
<keyword evidence="5" id="KW-1185">Reference proteome</keyword>
<gene>
    <name evidence="4" type="ORF">ACHAWU_010054</name>
</gene>
<reference evidence="4 5" key="1">
    <citation type="submission" date="2024-10" db="EMBL/GenBank/DDBJ databases">
        <title>Updated reference genomes for cyclostephanoid diatoms.</title>
        <authorList>
            <person name="Roberts W.R."/>
            <person name="Alverson A.J."/>
        </authorList>
    </citation>
    <scope>NUCLEOTIDE SEQUENCE [LARGE SCALE GENOMIC DNA]</scope>
    <source>
        <strain evidence="4 5">AJA232-27</strain>
    </source>
</reference>
<dbReference type="Gene3D" id="3.90.226.10">
    <property type="entry name" value="2-enoyl-CoA Hydratase, Chain A, domain 1"/>
    <property type="match status" value="1"/>
</dbReference>
<sequence length="340" mass="37289">MPTTKTNAKRGVGEGRSNEKGKEPQVLFNKDGISLTATIILSPPTDDASASGNGDDDTDEDATTDQGIILTISLHRHDEKNVINPHMISLLRQSLDIMDSHPLVVNTCNKALIITGLSSSSSSSQSQDGNDIDGGASKYFCNGLDLQWMLHAANNNSNINSDNSDSNSSHISKMIESFNSQILARILTLPFRTIAAINGHCIGAGLFLALACDYRIMRTERGYLQWPEARLGMRLTKGFMELSKAKIRSDSVLREGILTAKKYSPNEALASGIIDATYPIEELYDHAFQLAVAGLPSSPLGMNLEYFDHKSYMEIKIEMYTDAYRALKFGKVDDLPHSRI</sequence>
<protein>
    <submittedName>
        <fullName evidence="4">Uncharacterized protein</fullName>
    </submittedName>
</protein>
<dbReference type="InterPro" id="IPR001753">
    <property type="entry name" value="Enoyl-CoA_hydra/iso"/>
</dbReference>
<evidence type="ECO:0000313" key="5">
    <source>
        <dbReference type="Proteomes" id="UP001530293"/>
    </source>
</evidence>
<comment type="similarity">
    <text evidence="1 2">Belongs to the enoyl-CoA hydratase/isomerase family.</text>
</comment>